<dbReference type="PANTHER" id="PTHR38886:SF1">
    <property type="entry name" value="NACHT-NTPASE AND P-LOOP NTPASES N-TERMINAL DOMAIN-CONTAINING PROTEIN"/>
    <property type="match status" value="1"/>
</dbReference>
<organism evidence="1 2">
    <name type="scientific">Penicillium chrysogenum</name>
    <name type="common">Penicillium notatum</name>
    <dbReference type="NCBI Taxonomy" id="5076"/>
    <lineage>
        <taxon>Eukaryota</taxon>
        <taxon>Fungi</taxon>
        <taxon>Dikarya</taxon>
        <taxon>Ascomycota</taxon>
        <taxon>Pezizomycotina</taxon>
        <taxon>Eurotiomycetes</taxon>
        <taxon>Eurotiomycetidae</taxon>
        <taxon>Eurotiales</taxon>
        <taxon>Aspergillaceae</taxon>
        <taxon>Penicillium</taxon>
        <taxon>Penicillium chrysogenum species complex</taxon>
    </lineage>
</organism>
<dbReference type="Proteomes" id="UP001220256">
    <property type="component" value="Unassembled WGS sequence"/>
</dbReference>
<comment type="caution">
    <text evidence="1">The sequence shown here is derived from an EMBL/GenBank/DDBJ whole genome shotgun (WGS) entry which is preliminary data.</text>
</comment>
<proteinExistence type="predicted"/>
<keyword evidence="2" id="KW-1185">Reference proteome</keyword>
<gene>
    <name evidence="1" type="ORF">N7505_004410</name>
</gene>
<evidence type="ECO:0008006" key="3">
    <source>
        <dbReference type="Google" id="ProtNLM"/>
    </source>
</evidence>
<dbReference type="EMBL" id="JAPVEB010000003">
    <property type="protein sequence ID" value="KAJ5268652.1"/>
    <property type="molecule type" value="Genomic_DNA"/>
</dbReference>
<accession>A0ABQ8WFB1</accession>
<protein>
    <recommendedName>
        <fullName evidence="3">NACHT-NTPase and P-loop NTPases N-terminal domain-containing protein</fullName>
    </recommendedName>
</protein>
<reference evidence="1 2" key="1">
    <citation type="journal article" date="2023" name="IMA Fungus">
        <title>Comparative genomic study of the Penicillium genus elucidates a diverse pangenome and 15 lateral gene transfer events.</title>
        <authorList>
            <person name="Petersen C."/>
            <person name="Sorensen T."/>
            <person name="Nielsen M.R."/>
            <person name="Sondergaard T.E."/>
            <person name="Sorensen J.L."/>
            <person name="Fitzpatrick D.A."/>
            <person name="Frisvad J.C."/>
            <person name="Nielsen K.L."/>
        </authorList>
    </citation>
    <scope>NUCLEOTIDE SEQUENCE [LARGE SCALE GENOMIC DNA]</scope>
    <source>
        <strain evidence="1 2">IBT 3361</strain>
    </source>
</reference>
<dbReference type="PANTHER" id="PTHR38886">
    <property type="entry name" value="SESA DOMAIN-CONTAINING PROTEIN"/>
    <property type="match status" value="1"/>
</dbReference>
<evidence type="ECO:0000313" key="2">
    <source>
        <dbReference type="Proteomes" id="UP001220256"/>
    </source>
</evidence>
<name>A0ABQ8WFB1_PENCH</name>
<sequence>MAFQISIGDALMLSRLAYDIALAFTSGRKSAPAEFQEVQNQLYSLSTALESFKSLSTGDEKHTDQRPVDGISAIIQNCHMTLKHLELLVNKYMVIQDQDDKSKPHKRQWCAEISKNWKKVRWTREGGDLAKLQHNLGVHINSLNLAVAVTNRVLNQKIDRQVDDVHQKLDEIYGWFTSNLKNRSDFNEPRQSFRPKGDVSSVLTFSLYMESPDNHDLVPICENACFDPGWLQSSTNQRVFKCQCYLVGTAYGGGHHEHLSSYSLSSMSLIACLYGPSQSWKIWLSSAKVSKLTPLVIRNINPSQLAVFEEAIADLATTTARQAAGRGVGSLMVFPSVNPYTSRTVISVLNMICYCPGSIEMIQMVHYRNLSKSREWLFNETADVVFYLQPEKGHVSSLDDRIVSLHLTVDCQTRFTVGASTSTVCVHQTDCLCATEAGQENMAKGVNAEIELCDDSAATYFFRQLKYLQEGLRFFKIQQIQRYERLVFQLELGLVMIYNYHLADATLRLAVNVENDVYRLLLSNGSKSISLSIEVPPESLSQIAGTEEPCISLNASCWIAEAGTNVTHIYENQKDPTLTCADQDTQQLLALLLQSAASGGHRGGLPILGDKA</sequence>
<evidence type="ECO:0000313" key="1">
    <source>
        <dbReference type="EMBL" id="KAJ5268652.1"/>
    </source>
</evidence>